<accession>A0ABN8QNI6</accession>
<proteinExistence type="predicted"/>
<organism evidence="1 2">
    <name type="scientific">Porites lobata</name>
    <dbReference type="NCBI Taxonomy" id="104759"/>
    <lineage>
        <taxon>Eukaryota</taxon>
        <taxon>Metazoa</taxon>
        <taxon>Cnidaria</taxon>
        <taxon>Anthozoa</taxon>
        <taxon>Hexacorallia</taxon>
        <taxon>Scleractinia</taxon>
        <taxon>Fungiina</taxon>
        <taxon>Poritidae</taxon>
        <taxon>Porites</taxon>
    </lineage>
</organism>
<sequence length="291" mass="33215">MWFLGIPVIQGRKLELAENNYDHFLPYAKDAYLTGHQLAIEKAREASQYPQDPELRKKLLHEAFSMEAFACHFLTDSFASGHIRTPRVEMGKATTLGKDGHLLCKYMHDEDNKYGLRVTNLRGDKWITYGDGMLLKEKSKDNLNVAAEAVQKSVDQVYEAYTNPSGSLDPSEVTDLLPFVDQEERNNSPMFQMIDGKLLRRSDLNDLQGTTTTASWWGPTTVAMLQEDFLRKQRFRGAYDTLARAPKDNYRRNLTSCWLSLGKKESWIQKQRTKSLVVSGSSAFPLYREGS</sequence>
<reference evidence="1 2" key="1">
    <citation type="submission" date="2022-05" db="EMBL/GenBank/DDBJ databases">
        <authorList>
            <consortium name="Genoscope - CEA"/>
            <person name="William W."/>
        </authorList>
    </citation>
    <scope>NUCLEOTIDE SEQUENCE [LARGE SCALE GENOMIC DNA]</scope>
</reference>
<evidence type="ECO:0000313" key="1">
    <source>
        <dbReference type="EMBL" id="CAH3167314.1"/>
    </source>
</evidence>
<name>A0ABN8QNI6_9CNID</name>
<gene>
    <name evidence="1" type="ORF">PLOB_00008591</name>
</gene>
<dbReference type="Proteomes" id="UP001159405">
    <property type="component" value="Unassembled WGS sequence"/>
</dbReference>
<dbReference type="EMBL" id="CALNXK010000140">
    <property type="protein sequence ID" value="CAH3167314.1"/>
    <property type="molecule type" value="Genomic_DNA"/>
</dbReference>
<dbReference type="InterPro" id="IPR049756">
    <property type="entry name" value="PlcA-like_dom"/>
</dbReference>
<comment type="caution">
    <text evidence="1">The sequence shown here is derived from an EMBL/GenBank/DDBJ whole genome shotgun (WGS) entry which is preliminary data.</text>
</comment>
<evidence type="ECO:0008006" key="3">
    <source>
        <dbReference type="Google" id="ProtNLM"/>
    </source>
</evidence>
<keyword evidence="2" id="KW-1185">Reference proteome</keyword>
<dbReference type="CDD" id="cd22893">
    <property type="entry name" value="PlcA-like"/>
    <property type="match status" value="1"/>
</dbReference>
<evidence type="ECO:0000313" key="2">
    <source>
        <dbReference type="Proteomes" id="UP001159405"/>
    </source>
</evidence>
<protein>
    <recommendedName>
        <fullName evidence="3">Phospholipase C/D domain-containing protein</fullName>
    </recommendedName>
</protein>